<evidence type="ECO:0000313" key="1">
    <source>
        <dbReference type="EMBL" id="GMK49092.1"/>
    </source>
</evidence>
<sequence length="85" mass="9046">MSCGCGVGGFNEGFGGAPSILFRLSPGVRVDVVFDHTGPRGINATFLGFERNSALFLVDGEVLFINPRSIQAISLHAPRNHRDGC</sequence>
<comment type="caution">
    <text evidence="1">The sequence shown here is derived from an EMBL/GenBank/DDBJ whole genome shotgun (WGS) entry which is preliminary data.</text>
</comment>
<gene>
    <name evidence="1" type="ORF">PghCCS26_62220</name>
</gene>
<proteinExistence type="predicted"/>
<reference evidence="1 2" key="1">
    <citation type="submission" date="2023-05" db="EMBL/GenBank/DDBJ databases">
        <title>Draft genome of Paenibacillus sp. CCS26.</title>
        <authorList>
            <person name="Akita H."/>
            <person name="Shinto Y."/>
            <person name="Kimura Z."/>
        </authorList>
    </citation>
    <scope>NUCLEOTIDE SEQUENCE [LARGE SCALE GENOMIC DNA]</scope>
    <source>
        <strain evidence="1 2">CCS26</strain>
    </source>
</reference>
<dbReference type="Proteomes" id="UP001285921">
    <property type="component" value="Unassembled WGS sequence"/>
</dbReference>
<accession>A0ABQ6NVF4</accession>
<organism evidence="1 2">
    <name type="scientific">Paenibacillus glycanilyticus</name>
    <dbReference type="NCBI Taxonomy" id="126569"/>
    <lineage>
        <taxon>Bacteria</taxon>
        <taxon>Bacillati</taxon>
        <taxon>Bacillota</taxon>
        <taxon>Bacilli</taxon>
        <taxon>Bacillales</taxon>
        <taxon>Paenibacillaceae</taxon>
        <taxon>Paenibacillus</taxon>
    </lineage>
</organism>
<dbReference type="EMBL" id="BTCL01000048">
    <property type="protein sequence ID" value="GMK49092.1"/>
    <property type="molecule type" value="Genomic_DNA"/>
</dbReference>
<name>A0ABQ6NVF4_9BACL</name>
<evidence type="ECO:0000313" key="2">
    <source>
        <dbReference type="Proteomes" id="UP001285921"/>
    </source>
</evidence>
<protein>
    <submittedName>
        <fullName evidence="1">Uncharacterized protein</fullName>
    </submittedName>
</protein>
<keyword evidence="2" id="KW-1185">Reference proteome</keyword>